<dbReference type="AlphaFoldDB" id="A0A1I7YL73"/>
<keyword evidence="2" id="KW-1185">Reference proteome</keyword>
<dbReference type="WBParaSite" id="L893_g17442.t1">
    <property type="protein sequence ID" value="L893_g17442.t1"/>
    <property type="gene ID" value="L893_g17442"/>
</dbReference>
<evidence type="ECO:0000313" key="2">
    <source>
        <dbReference type="Proteomes" id="UP000095287"/>
    </source>
</evidence>
<evidence type="ECO:0000313" key="3">
    <source>
        <dbReference type="WBParaSite" id="L893_g17442.t1"/>
    </source>
</evidence>
<sequence>MKGFIFLLFVAGIIALDVPTNFQSFPERVSRPKLQPCVDFSNAVCSNRIAVATKRRLEFEEHLMRAFKDYKPDDVTQELHNTLILQKSSDFNVGLIVRANSIVAI</sequence>
<feature type="signal peptide" evidence="1">
    <location>
        <begin position="1"/>
        <end position="15"/>
    </location>
</feature>
<dbReference type="Proteomes" id="UP000095287">
    <property type="component" value="Unplaced"/>
</dbReference>
<feature type="chain" id="PRO_5012904559" evidence="1">
    <location>
        <begin position="16"/>
        <end position="105"/>
    </location>
</feature>
<keyword evidence="1" id="KW-0732">Signal</keyword>
<organism evidence="2 3">
    <name type="scientific">Steinernema glaseri</name>
    <dbReference type="NCBI Taxonomy" id="37863"/>
    <lineage>
        <taxon>Eukaryota</taxon>
        <taxon>Metazoa</taxon>
        <taxon>Ecdysozoa</taxon>
        <taxon>Nematoda</taxon>
        <taxon>Chromadorea</taxon>
        <taxon>Rhabditida</taxon>
        <taxon>Tylenchina</taxon>
        <taxon>Panagrolaimomorpha</taxon>
        <taxon>Strongyloidoidea</taxon>
        <taxon>Steinernematidae</taxon>
        <taxon>Steinernema</taxon>
    </lineage>
</organism>
<name>A0A1I7YL73_9BILA</name>
<accession>A0A1I7YL73</accession>
<evidence type="ECO:0000256" key="1">
    <source>
        <dbReference type="SAM" id="SignalP"/>
    </source>
</evidence>
<reference evidence="3" key="1">
    <citation type="submission" date="2016-11" db="UniProtKB">
        <authorList>
            <consortium name="WormBaseParasite"/>
        </authorList>
    </citation>
    <scope>IDENTIFICATION</scope>
</reference>
<proteinExistence type="predicted"/>
<protein>
    <submittedName>
        <fullName evidence="3">Uncharacterized protein</fullName>
    </submittedName>
</protein>